<feature type="domain" description="Translation initiation factor 3 C-terminal" evidence="5">
    <location>
        <begin position="68"/>
        <end position="150"/>
    </location>
</feature>
<evidence type="ECO:0000256" key="2">
    <source>
        <dbReference type="ARBA" id="ARBA00022540"/>
    </source>
</evidence>
<organism evidence="7 8">
    <name type="scientific">Candidatus Daviesbacteria bacterium GW2011_GWB1_36_5</name>
    <dbReference type="NCBI Taxonomy" id="1618426"/>
    <lineage>
        <taxon>Bacteria</taxon>
        <taxon>Candidatus Daviesiibacteriota</taxon>
    </lineage>
</organism>
<dbReference type="FunFam" id="3.30.110.10:FF:000001">
    <property type="entry name" value="Translation initiation factor IF-3"/>
    <property type="match status" value="1"/>
</dbReference>
<evidence type="ECO:0000259" key="5">
    <source>
        <dbReference type="Pfam" id="PF00707"/>
    </source>
</evidence>
<sequence length="162" mass="18489">MRVIDQDGNNLGEISKSEALSKAIEAGLDLIEIAPLAKPPVAKILDFKKFLYEESKREQAARKNAREVELKEIWLSPRIAEHDLNVRLKRAEEFLEDGDKIMFRVKFRGREMAHTELGFQLLNKIFETMGEKITVERDPKMEGRSITVIIGKGKGGQNHEES</sequence>
<dbReference type="Proteomes" id="UP000034492">
    <property type="component" value="Unassembled WGS sequence"/>
</dbReference>
<reference evidence="7 8" key="1">
    <citation type="journal article" date="2015" name="Nature">
        <title>rRNA introns, odd ribosomes, and small enigmatic genomes across a large radiation of phyla.</title>
        <authorList>
            <person name="Brown C.T."/>
            <person name="Hug L.A."/>
            <person name="Thomas B.C."/>
            <person name="Sharon I."/>
            <person name="Castelle C.J."/>
            <person name="Singh A."/>
            <person name="Wilkins M.J."/>
            <person name="Williams K.H."/>
            <person name="Banfield J.F."/>
        </authorList>
    </citation>
    <scope>NUCLEOTIDE SEQUENCE [LARGE SCALE GENOMIC DNA]</scope>
</reference>
<proteinExistence type="inferred from homology"/>
<dbReference type="PANTHER" id="PTHR10938:SF0">
    <property type="entry name" value="TRANSLATION INITIATION FACTOR IF-3, MITOCHONDRIAL"/>
    <property type="match status" value="1"/>
</dbReference>
<evidence type="ECO:0000313" key="7">
    <source>
        <dbReference type="EMBL" id="KKQ09433.1"/>
    </source>
</evidence>
<dbReference type="SUPFAM" id="SSF54364">
    <property type="entry name" value="Translation initiation factor IF3, N-terminal domain"/>
    <property type="match status" value="1"/>
</dbReference>
<comment type="similarity">
    <text evidence="1">Belongs to the IF-3 family.</text>
</comment>
<dbReference type="Pfam" id="PF05198">
    <property type="entry name" value="IF3_N"/>
    <property type="match status" value="1"/>
</dbReference>
<dbReference type="PANTHER" id="PTHR10938">
    <property type="entry name" value="TRANSLATION INITIATION FACTOR IF-3"/>
    <property type="match status" value="1"/>
</dbReference>
<keyword evidence="3" id="KW-0648">Protein biosynthesis</keyword>
<dbReference type="InterPro" id="IPR036788">
    <property type="entry name" value="T_IF-3_C_sf"/>
</dbReference>
<dbReference type="GO" id="GO:0016020">
    <property type="term" value="C:membrane"/>
    <property type="evidence" value="ECO:0007669"/>
    <property type="project" value="TreeGrafter"/>
</dbReference>
<protein>
    <recommendedName>
        <fullName evidence="4">Translation initiation factor IF-3</fullName>
    </recommendedName>
</protein>
<evidence type="ECO:0000256" key="4">
    <source>
        <dbReference type="NCBIfam" id="TIGR00168"/>
    </source>
</evidence>
<dbReference type="Pfam" id="PF00707">
    <property type="entry name" value="IF3_C"/>
    <property type="match status" value="1"/>
</dbReference>
<name>A0A0G0ER60_9BACT</name>
<evidence type="ECO:0000256" key="1">
    <source>
        <dbReference type="ARBA" id="ARBA00005439"/>
    </source>
</evidence>
<dbReference type="InterPro" id="IPR001288">
    <property type="entry name" value="Translation_initiation_fac_3"/>
</dbReference>
<gene>
    <name evidence="7" type="ORF">US19_C0014G0005</name>
</gene>
<dbReference type="GO" id="GO:0043022">
    <property type="term" value="F:ribosome binding"/>
    <property type="evidence" value="ECO:0007669"/>
    <property type="project" value="TreeGrafter"/>
</dbReference>
<dbReference type="GO" id="GO:0032790">
    <property type="term" value="P:ribosome disassembly"/>
    <property type="evidence" value="ECO:0007669"/>
    <property type="project" value="TreeGrafter"/>
</dbReference>
<feature type="domain" description="Translation initiation factor 3 N-terminal" evidence="6">
    <location>
        <begin position="2"/>
        <end position="60"/>
    </location>
</feature>
<dbReference type="EMBL" id="LBSA01000014">
    <property type="protein sequence ID" value="KKQ09433.1"/>
    <property type="molecule type" value="Genomic_DNA"/>
</dbReference>
<dbReference type="InterPro" id="IPR036787">
    <property type="entry name" value="T_IF-3_N_sf"/>
</dbReference>
<dbReference type="InterPro" id="IPR019815">
    <property type="entry name" value="Translation_initiation_fac_3_C"/>
</dbReference>
<dbReference type="AlphaFoldDB" id="A0A0G0ER60"/>
<dbReference type="PATRIC" id="fig|1618426.3.peg.555"/>
<dbReference type="GO" id="GO:0003743">
    <property type="term" value="F:translation initiation factor activity"/>
    <property type="evidence" value="ECO:0007669"/>
    <property type="project" value="UniProtKB-UniRule"/>
</dbReference>
<keyword evidence="2 7" id="KW-0396">Initiation factor</keyword>
<evidence type="ECO:0000313" key="8">
    <source>
        <dbReference type="Proteomes" id="UP000034492"/>
    </source>
</evidence>
<dbReference type="NCBIfam" id="TIGR00168">
    <property type="entry name" value="infC"/>
    <property type="match status" value="1"/>
</dbReference>
<evidence type="ECO:0000259" key="6">
    <source>
        <dbReference type="Pfam" id="PF05198"/>
    </source>
</evidence>
<dbReference type="Gene3D" id="3.30.110.10">
    <property type="entry name" value="Translation initiation factor 3 (IF-3), C-terminal domain"/>
    <property type="match status" value="1"/>
</dbReference>
<dbReference type="InterPro" id="IPR019814">
    <property type="entry name" value="Translation_initiation_fac_3_N"/>
</dbReference>
<dbReference type="GO" id="GO:0005829">
    <property type="term" value="C:cytosol"/>
    <property type="evidence" value="ECO:0007669"/>
    <property type="project" value="TreeGrafter"/>
</dbReference>
<accession>A0A0G0ER60</accession>
<dbReference type="SUPFAM" id="SSF55200">
    <property type="entry name" value="Translation initiation factor IF3, C-terminal domain"/>
    <property type="match status" value="1"/>
</dbReference>
<dbReference type="Gene3D" id="3.10.20.80">
    <property type="entry name" value="Translation initiation factor 3 (IF-3), N-terminal domain"/>
    <property type="match status" value="1"/>
</dbReference>
<evidence type="ECO:0000256" key="3">
    <source>
        <dbReference type="ARBA" id="ARBA00022917"/>
    </source>
</evidence>
<comment type="caution">
    <text evidence="7">The sequence shown here is derived from an EMBL/GenBank/DDBJ whole genome shotgun (WGS) entry which is preliminary data.</text>
</comment>